<accession>Q21YE4</accession>
<keyword evidence="3" id="KW-0963">Cytoplasm</keyword>
<dbReference type="GO" id="GO:0005829">
    <property type="term" value="C:cytosol"/>
    <property type="evidence" value="ECO:0007669"/>
    <property type="project" value="TreeGrafter"/>
</dbReference>
<keyword evidence="6" id="KW-1185">Reference proteome</keyword>
<gene>
    <name evidence="5" type="ordered locus">Rfer_1476</name>
</gene>
<dbReference type="GO" id="GO:0007165">
    <property type="term" value="P:signal transduction"/>
    <property type="evidence" value="ECO:0007669"/>
    <property type="project" value="InterPro"/>
</dbReference>
<name>Q21YE4_ALBFT</name>
<comment type="subcellular location">
    <subcellularLocation>
        <location evidence="1">Cytoplasm</location>
    </subcellularLocation>
</comment>
<dbReference type="SMART" id="SM00260">
    <property type="entry name" value="CheW"/>
    <property type="match status" value="1"/>
</dbReference>
<dbReference type="GO" id="GO:0006935">
    <property type="term" value="P:chemotaxis"/>
    <property type="evidence" value="ECO:0007669"/>
    <property type="project" value="InterPro"/>
</dbReference>
<dbReference type="AlphaFoldDB" id="Q21YE4"/>
<dbReference type="HOGENOM" id="CLU_048995_1_0_4"/>
<sequence length="185" mass="20278">MPYRPIRRKGIEAMETMQKKTANAFQSGTPAAKTVVDGGQYLTLRLGGEEYAIDILRVQEIRSYEEPTRMVNAPSFIKGVINLRGVIVPIVDLRLKLNIDKVEYNEFTVVIILNVRGTVIGAVVDSVSDVVTLTSQAIKAAPQFETAIDSRFITGLANIGDRMLIVMNMEALMSNAEMGMLAAVS</sequence>
<evidence type="ECO:0000313" key="5">
    <source>
        <dbReference type="EMBL" id="ABD69209.1"/>
    </source>
</evidence>
<dbReference type="SUPFAM" id="SSF50341">
    <property type="entry name" value="CheW-like"/>
    <property type="match status" value="1"/>
</dbReference>
<dbReference type="KEGG" id="rfr:Rfer_1476"/>
<reference evidence="6" key="1">
    <citation type="submission" date="2006-02" db="EMBL/GenBank/DDBJ databases">
        <title>Complete sequence of chromosome of Rhodoferax ferrireducens DSM 15236.</title>
        <authorList>
            <person name="Copeland A."/>
            <person name="Lucas S."/>
            <person name="Lapidus A."/>
            <person name="Barry K."/>
            <person name="Detter J.C."/>
            <person name="Glavina del Rio T."/>
            <person name="Hammon N."/>
            <person name="Israni S."/>
            <person name="Pitluck S."/>
            <person name="Brettin T."/>
            <person name="Bruce D."/>
            <person name="Han C."/>
            <person name="Tapia R."/>
            <person name="Gilna P."/>
            <person name="Kiss H."/>
            <person name="Schmutz J."/>
            <person name="Larimer F."/>
            <person name="Land M."/>
            <person name="Kyrpides N."/>
            <person name="Ivanova N."/>
            <person name="Richardson P."/>
        </authorList>
    </citation>
    <scope>NUCLEOTIDE SEQUENCE [LARGE SCALE GENOMIC DNA]</scope>
    <source>
        <strain evidence="6">ATCC BAA-621 / DSM 15236 / T118</strain>
    </source>
</reference>
<dbReference type="PANTHER" id="PTHR22617">
    <property type="entry name" value="CHEMOTAXIS SENSOR HISTIDINE KINASE-RELATED"/>
    <property type="match status" value="1"/>
</dbReference>
<dbReference type="PANTHER" id="PTHR22617:SF45">
    <property type="entry name" value="CHEMOTAXIS PROTEIN CHEW"/>
    <property type="match status" value="1"/>
</dbReference>
<feature type="domain" description="CheW-like" evidence="4">
    <location>
        <begin position="38"/>
        <end position="178"/>
    </location>
</feature>
<dbReference type="STRING" id="338969.Rfer_1476"/>
<evidence type="ECO:0000256" key="1">
    <source>
        <dbReference type="ARBA" id="ARBA00004496"/>
    </source>
</evidence>
<dbReference type="InterPro" id="IPR002545">
    <property type="entry name" value="CheW-lke_dom"/>
</dbReference>
<evidence type="ECO:0000313" key="6">
    <source>
        <dbReference type="Proteomes" id="UP000008332"/>
    </source>
</evidence>
<evidence type="ECO:0000259" key="4">
    <source>
        <dbReference type="PROSITE" id="PS50851"/>
    </source>
</evidence>
<dbReference type="InterPro" id="IPR039315">
    <property type="entry name" value="CheW"/>
</dbReference>
<dbReference type="Pfam" id="PF01584">
    <property type="entry name" value="CheW"/>
    <property type="match status" value="1"/>
</dbReference>
<dbReference type="Proteomes" id="UP000008332">
    <property type="component" value="Chromosome"/>
</dbReference>
<proteinExistence type="predicted"/>
<evidence type="ECO:0000256" key="3">
    <source>
        <dbReference type="ARBA" id="ARBA00022490"/>
    </source>
</evidence>
<evidence type="ECO:0000256" key="2">
    <source>
        <dbReference type="ARBA" id="ARBA00021483"/>
    </source>
</evidence>
<dbReference type="EMBL" id="CP000267">
    <property type="protein sequence ID" value="ABD69209.1"/>
    <property type="molecule type" value="Genomic_DNA"/>
</dbReference>
<dbReference type="PROSITE" id="PS50851">
    <property type="entry name" value="CHEW"/>
    <property type="match status" value="1"/>
</dbReference>
<organism evidence="5 6">
    <name type="scientific">Albidiferax ferrireducens (strain ATCC BAA-621 / DSM 15236 / T118)</name>
    <name type="common">Rhodoferax ferrireducens</name>
    <dbReference type="NCBI Taxonomy" id="338969"/>
    <lineage>
        <taxon>Bacteria</taxon>
        <taxon>Pseudomonadati</taxon>
        <taxon>Pseudomonadota</taxon>
        <taxon>Betaproteobacteria</taxon>
        <taxon>Burkholderiales</taxon>
        <taxon>Comamonadaceae</taxon>
        <taxon>Rhodoferax</taxon>
    </lineage>
</organism>
<dbReference type="InterPro" id="IPR036061">
    <property type="entry name" value="CheW-like_dom_sf"/>
</dbReference>
<dbReference type="eggNOG" id="COG0835">
    <property type="taxonomic scope" value="Bacteria"/>
</dbReference>
<dbReference type="Gene3D" id="2.30.30.40">
    <property type="entry name" value="SH3 Domains"/>
    <property type="match status" value="1"/>
</dbReference>
<dbReference type="Gene3D" id="2.40.50.180">
    <property type="entry name" value="CheA-289, Domain 4"/>
    <property type="match status" value="1"/>
</dbReference>
<protein>
    <recommendedName>
        <fullName evidence="2">Chemotaxis protein CheW</fullName>
    </recommendedName>
</protein>